<accession>A0A975DJL5</accession>
<evidence type="ECO:0000313" key="5">
    <source>
        <dbReference type="Proteomes" id="UP000664904"/>
    </source>
</evidence>
<dbReference type="KEGG" id="pxi:J5O05_05720"/>
<dbReference type="AlphaFoldDB" id="A0A975DJL5"/>
<dbReference type="Pfam" id="PF20732">
    <property type="entry name" value="NamZ_C"/>
    <property type="match status" value="1"/>
</dbReference>
<feature type="domain" description="Peptidoglycan beta-N-acetylmuramidase NamZ C-terminal" evidence="3">
    <location>
        <begin position="243"/>
        <end position="374"/>
    </location>
</feature>
<protein>
    <submittedName>
        <fullName evidence="4">DUF1343 domain-containing protein</fullName>
    </submittedName>
</protein>
<dbReference type="Proteomes" id="UP000664904">
    <property type="component" value="Chromosome"/>
</dbReference>
<gene>
    <name evidence="4" type="ORF">J5O05_05720</name>
</gene>
<dbReference type="Gene3D" id="3.90.1150.140">
    <property type="match status" value="1"/>
</dbReference>
<dbReference type="PIRSF" id="PIRSF016719">
    <property type="entry name" value="UCP016719"/>
    <property type="match status" value="1"/>
</dbReference>
<evidence type="ECO:0000256" key="1">
    <source>
        <dbReference type="SAM" id="SignalP"/>
    </source>
</evidence>
<dbReference type="InterPro" id="IPR048502">
    <property type="entry name" value="NamZ_N"/>
</dbReference>
<proteinExistence type="predicted"/>
<dbReference type="Pfam" id="PF07075">
    <property type="entry name" value="NamZ_N"/>
    <property type="match status" value="1"/>
</dbReference>
<sequence length="380" mass="41848">MFMRVLFLFLCLAVSFQAVSLTLGIQKLDSIVPDLKDKRVGVVVNHTSQYQGVHLVDSLLAKNIKVVRIFSPEHGFRGDQDAGASIANGQDTQTGVAIFSLYGKTKKPTPESLANIDMLIFDIQDVGVRFYTYISTMHYVMEAAAEHGIPLIVLDRPNPNLAFVDGPVLEPEFRSFVGMHPIPVLHGMTVGELAKMIKGEGWIAPAEKLQLTVVPMSDYNESVRVSLPIPPSPNLPNDQAVQLYPSLCFFEGTAVSVGRGTSWPFQLYGHNKVALGKFNITPHPNNGASNPKLNGQLLYASDLRQSNVHGLSLEWLVSSYSKFAAANEPFFTAASFFDKLAGTDKLRLGILAGKSSEQIKKDWQDDLLAFRTRRFPLSNL</sequence>
<keyword evidence="1" id="KW-0732">Signal</keyword>
<dbReference type="InterPro" id="IPR008302">
    <property type="entry name" value="NamZ"/>
</dbReference>
<dbReference type="Gene3D" id="3.40.50.12170">
    <property type="entry name" value="Uncharacterised protein PF07075, DUF1343"/>
    <property type="match status" value="1"/>
</dbReference>
<feature type="signal peptide" evidence="1">
    <location>
        <begin position="1"/>
        <end position="20"/>
    </location>
</feature>
<evidence type="ECO:0000259" key="3">
    <source>
        <dbReference type="Pfam" id="PF20732"/>
    </source>
</evidence>
<reference evidence="4" key="1">
    <citation type="submission" date="2021-03" db="EMBL/GenBank/DDBJ databases">
        <title>Complete Genome of Pseudoalteromonas xiamenensis STKMTI.2, a new potential marine bacterium producing anti-Vibrio compounds.</title>
        <authorList>
            <person name="Handayani D.P."/>
            <person name="Isnansetyo A."/>
            <person name="Istiqomah I."/>
            <person name="Jumina J."/>
        </authorList>
    </citation>
    <scope>NUCLEOTIDE SEQUENCE</scope>
    <source>
        <strain evidence="4">STKMTI.2</strain>
    </source>
</reference>
<feature type="chain" id="PRO_5037271259" evidence="1">
    <location>
        <begin position="21"/>
        <end position="380"/>
    </location>
</feature>
<dbReference type="EMBL" id="CP072133">
    <property type="protein sequence ID" value="QTH72352.1"/>
    <property type="molecule type" value="Genomic_DNA"/>
</dbReference>
<keyword evidence="5" id="KW-1185">Reference proteome</keyword>
<feature type="domain" description="Peptidoglycan beta-N-acetylmuramidase NamZ N-terminal" evidence="2">
    <location>
        <begin position="40"/>
        <end position="238"/>
    </location>
</feature>
<dbReference type="PANTHER" id="PTHR42915:SF1">
    <property type="entry name" value="PEPTIDOGLYCAN BETA-N-ACETYLMURAMIDASE NAMZ"/>
    <property type="match status" value="1"/>
</dbReference>
<evidence type="ECO:0000313" key="4">
    <source>
        <dbReference type="EMBL" id="QTH72352.1"/>
    </source>
</evidence>
<name>A0A975DJL5_9GAMM</name>
<dbReference type="InterPro" id="IPR048503">
    <property type="entry name" value="NamZ_C"/>
</dbReference>
<dbReference type="GO" id="GO:0033922">
    <property type="term" value="F:peptidoglycan beta-N-acetylmuramidase activity"/>
    <property type="evidence" value="ECO:0007669"/>
    <property type="project" value="InterPro"/>
</dbReference>
<organism evidence="4 5">
    <name type="scientific">Pseudoalteromonas xiamenensis</name>
    <dbReference type="NCBI Taxonomy" id="882626"/>
    <lineage>
        <taxon>Bacteria</taxon>
        <taxon>Pseudomonadati</taxon>
        <taxon>Pseudomonadota</taxon>
        <taxon>Gammaproteobacteria</taxon>
        <taxon>Alteromonadales</taxon>
        <taxon>Pseudoalteromonadaceae</taxon>
        <taxon>Pseudoalteromonas</taxon>
    </lineage>
</organism>
<evidence type="ECO:0000259" key="2">
    <source>
        <dbReference type="Pfam" id="PF07075"/>
    </source>
</evidence>
<dbReference type="PANTHER" id="PTHR42915">
    <property type="entry name" value="HYPOTHETICAL 460 KDA PROTEIN IN FEUA-SIGW INTERGENIC REGION [PRECURSOR]"/>
    <property type="match status" value="1"/>
</dbReference>